<reference evidence="3" key="3">
    <citation type="submission" date="2015-04" db="UniProtKB">
        <authorList>
            <consortium name="EnsemblPlants"/>
        </authorList>
    </citation>
    <scope>IDENTIFICATION</scope>
    <source>
        <strain evidence="3">cv. Jemalong A17</strain>
    </source>
</reference>
<reference evidence="2 4" key="2">
    <citation type="journal article" date="2014" name="BMC Genomics">
        <title>An improved genome release (version Mt4.0) for the model legume Medicago truncatula.</title>
        <authorList>
            <person name="Tang H."/>
            <person name="Krishnakumar V."/>
            <person name="Bidwell S."/>
            <person name="Rosen B."/>
            <person name="Chan A."/>
            <person name="Zhou S."/>
            <person name="Gentzbittel L."/>
            <person name="Childs K.L."/>
            <person name="Yandell M."/>
            <person name="Gundlach H."/>
            <person name="Mayer K.F."/>
            <person name="Schwartz D.C."/>
            <person name="Town C.D."/>
        </authorList>
    </citation>
    <scope>GENOME REANNOTATION</scope>
    <source>
        <strain evidence="2">A17</strain>
        <strain evidence="3 4">cv. Jemalong A17</strain>
    </source>
</reference>
<keyword evidence="1 2" id="KW-0812">Transmembrane</keyword>
<evidence type="ECO:0000313" key="3">
    <source>
        <dbReference type="EnsemblPlants" id="KEH37790"/>
    </source>
</evidence>
<evidence type="ECO:0000313" key="2">
    <source>
        <dbReference type="EMBL" id="KEH37790.1"/>
    </source>
</evidence>
<evidence type="ECO:0000313" key="4">
    <source>
        <dbReference type="Proteomes" id="UP000002051"/>
    </source>
</evidence>
<dbReference type="AlphaFoldDB" id="A0A072VI27"/>
<dbReference type="EMBL" id="CM001218">
    <property type="protein sequence ID" value="KEH37790.1"/>
    <property type="molecule type" value="Genomic_DNA"/>
</dbReference>
<dbReference type="HOGENOM" id="CLU_2254099_0_0_1"/>
<protein>
    <submittedName>
        <fullName evidence="2">Transmembrane protein, putative</fullName>
    </submittedName>
</protein>
<accession>A0A072VI27</accession>
<keyword evidence="4" id="KW-1185">Reference proteome</keyword>
<name>A0A072VI27_MEDTR</name>
<keyword evidence="1" id="KW-1133">Transmembrane helix</keyword>
<dbReference type="EnsemblPlants" id="KEH37790">
    <property type="protein sequence ID" value="KEH37790"/>
    <property type="gene ID" value="MTR_2g047845"/>
</dbReference>
<reference evidence="2 4" key="1">
    <citation type="journal article" date="2011" name="Nature">
        <title>The Medicago genome provides insight into the evolution of rhizobial symbioses.</title>
        <authorList>
            <person name="Young N.D."/>
            <person name="Debelle F."/>
            <person name="Oldroyd G.E."/>
            <person name="Geurts R."/>
            <person name="Cannon S.B."/>
            <person name="Udvardi M.K."/>
            <person name="Benedito V.A."/>
            <person name="Mayer K.F."/>
            <person name="Gouzy J."/>
            <person name="Schoof H."/>
            <person name="Van de Peer Y."/>
            <person name="Proost S."/>
            <person name="Cook D.R."/>
            <person name="Meyers B.C."/>
            <person name="Spannagl M."/>
            <person name="Cheung F."/>
            <person name="De Mita S."/>
            <person name="Krishnakumar V."/>
            <person name="Gundlach H."/>
            <person name="Zhou S."/>
            <person name="Mudge J."/>
            <person name="Bharti A.K."/>
            <person name="Murray J.D."/>
            <person name="Naoumkina M.A."/>
            <person name="Rosen B."/>
            <person name="Silverstein K.A."/>
            <person name="Tang H."/>
            <person name="Rombauts S."/>
            <person name="Zhao P.X."/>
            <person name="Zhou P."/>
            <person name="Barbe V."/>
            <person name="Bardou P."/>
            <person name="Bechner M."/>
            <person name="Bellec A."/>
            <person name="Berger A."/>
            <person name="Berges H."/>
            <person name="Bidwell S."/>
            <person name="Bisseling T."/>
            <person name="Choisne N."/>
            <person name="Couloux A."/>
            <person name="Denny R."/>
            <person name="Deshpande S."/>
            <person name="Dai X."/>
            <person name="Doyle J.J."/>
            <person name="Dudez A.M."/>
            <person name="Farmer A.D."/>
            <person name="Fouteau S."/>
            <person name="Franken C."/>
            <person name="Gibelin C."/>
            <person name="Gish J."/>
            <person name="Goldstein S."/>
            <person name="Gonzalez A.J."/>
            <person name="Green P.J."/>
            <person name="Hallab A."/>
            <person name="Hartog M."/>
            <person name="Hua A."/>
            <person name="Humphray S.J."/>
            <person name="Jeong D.H."/>
            <person name="Jing Y."/>
            <person name="Jocker A."/>
            <person name="Kenton S.M."/>
            <person name="Kim D.J."/>
            <person name="Klee K."/>
            <person name="Lai H."/>
            <person name="Lang C."/>
            <person name="Lin S."/>
            <person name="Macmil S.L."/>
            <person name="Magdelenat G."/>
            <person name="Matthews L."/>
            <person name="McCorrison J."/>
            <person name="Monaghan E.L."/>
            <person name="Mun J.H."/>
            <person name="Najar F.Z."/>
            <person name="Nicholson C."/>
            <person name="Noirot C."/>
            <person name="O'Bleness M."/>
            <person name="Paule C.R."/>
            <person name="Poulain J."/>
            <person name="Prion F."/>
            <person name="Qin B."/>
            <person name="Qu C."/>
            <person name="Retzel E.F."/>
            <person name="Riddle C."/>
            <person name="Sallet E."/>
            <person name="Samain S."/>
            <person name="Samson N."/>
            <person name="Sanders I."/>
            <person name="Saurat O."/>
            <person name="Scarpelli C."/>
            <person name="Schiex T."/>
            <person name="Segurens B."/>
            <person name="Severin A.J."/>
            <person name="Sherrier D.J."/>
            <person name="Shi R."/>
            <person name="Sims S."/>
            <person name="Singer S.R."/>
            <person name="Sinharoy S."/>
            <person name="Sterck L."/>
            <person name="Viollet A."/>
            <person name="Wang B.B."/>
            <person name="Wang K."/>
            <person name="Wang M."/>
            <person name="Wang X."/>
            <person name="Warfsmann J."/>
            <person name="Weissenbach J."/>
            <person name="White D.D."/>
            <person name="White J.D."/>
            <person name="Wiley G.B."/>
            <person name="Wincker P."/>
            <person name="Xing Y."/>
            <person name="Yang L."/>
            <person name="Yao Z."/>
            <person name="Ying F."/>
            <person name="Zhai J."/>
            <person name="Zhou L."/>
            <person name="Zuber A."/>
            <person name="Denarie J."/>
            <person name="Dixon R.A."/>
            <person name="May G.D."/>
            <person name="Schwartz D.C."/>
            <person name="Rogers J."/>
            <person name="Quetier F."/>
            <person name="Town C.D."/>
            <person name="Roe B.A."/>
        </authorList>
    </citation>
    <scope>NUCLEOTIDE SEQUENCE [LARGE SCALE GENOMIC DNA]</scope>
    <source>
        <strain evidence="2">A17</strain>
        <strain evidence="3 4">cv. Jemalong A17</strain>
    </source>
</reference>
<proteinExistence type="predicted"/>
<sequence length="104" mass="11413">MSFEFFSHNTHKTLTDLHQETKETRITSVRSEISKRDGKTSILLLAIGSALSPSCLIPFVVVTGARRILRCSCTLIRFDSVDVGFETGLMINGGGLDRNSCCGF</sequence>
<gene>
    <name evidence="2" type="ordered locus">MTR_2g047845</name>
</gene>
<evidence type="ECO:0000256" key="1">
    <source>
        <dbReference type="SAM" id="Phobius"/>
    </source>
</evidence>
<keyword evidence="1" id="KW-0472">Membrane</keyword>
<feature type="transmembrane region" description="Helical" evidence="1">
    <location>
        <begin position="42"/>
        <end position="62"/>
    </location>
</feature>
<organism evidence="2 4">
    <name type="scientific">Medicago truncatula</name>
    <name type="common">Barrel medic</name>
    <name type="synonym">Medicago tribuloides</name>
    <dbReference type="NCBI Taxonomy" id="3880"/>
    <lineage>
        <taxon>Eukaryota</taxon>
        <taxon>Viridiplantae</taxon>
        <taxon>Streptophyta</taxon>
        <taxon>Embryophyta</taxon>
        <taxon>Tracheophyta</taxon>
        <taxon>Spermatophyta</taxon>
        <taxon>Magnoliopsida</taxon>
        <taxon>eudicotyledons</taxon>
        <taxon>Gunneridae</taxon>
        <taxon>Pentapetalae</taxon>
        <taxon>rosids</taxon>
        <taxon>fabids</taxon>
        <taxon>Fabales</taxon>
        <taxon>Fabaceae</taxon>
        <taxon>Papilionoideae</taxon>
        <taxon>50 kb inversion clade</taxon>
        <taxon>NPAAA clade</taxon>
        <taxon>Hologalegina</taxon>
        <taxon>IRL clade</taxon>
        <taxon>Trifolieae</taxon>
        <taxon>Medicago</taxon>
    </lineage>
</organism>
<dbReference type="Proteomes" id="UP000002051">
    <property type="component" value="Chromosome 2"/>
</dbReference>